<evidence type="ECO:0000256" key="5">
    <source>
        <dbReference type="ARBA" id="ARBA00022679"/>
    </source>
</evidence>
<evidence type="ECO:0000256" key="12">
    <source>
        <dbReference type="ARBA" id="ARBA00023264"/>
    </source>
</evidence>
<keyword evidence="8 13" id="KW-1133">Transmembrane helix</keyword>
<evidence type="ECO:0000256" key="10">
    <source>
        <dbReference type="ARBA" id="ARBA00023136"/>
    </source>
</evidence>
<dbReference type="EMBL" id="UINC01118080">
    <property type="protein sequence ID" value="SVC90962.1"/>
    <property type="molecule type" value="Genomic_DNA"/>
</dbReference>
<accession>A0A382R1C8</accession>
<dbReference type="PANTHER" id="PTHR46382">
    <property type="entry name" value="PHOSPHATIDATE CYTIDYLYLTRANSFERASE"/>
    <property type="match status" value="1"/>
</dbReference>
<evidence type="ECO:0008006" key="15">
    <source>
        <dbReference type="Google" id="ProtNLM"/>
    </source>
</evidence>
<evidence type="ECO:0000256" key="3">
    <source>
        <dbReference type="ARBA" id="ARBA00022475"/>
    </source>
</evidence>
<reference evidence="14" key="1">
    <citation type="submission" date="2018-05" db="EMBL/GenBank/DDBJ databases">
        <authorList>
            <person name="Lanie J.A."/>
            <person name="Ng W.-L."/>
            <person name="Kazmierczak K.M."/>
            <person name="Andrzejewski T.M."/>
            <person name="Davidsen T.M."/>
            <person name="Wayne K.J."/>
            <person name="Tettelin H."/>
            <person name="Glass J.I."/>
            <person name="Rusch D."/>
            <person name="Podicherti R."/>
            <person name="Tsui H.-C.T."/>
            <person name="Winkler M.E."/>
        </authorList>
    </citation>
    <scope>NUCLEOTIDE SEQUENCE</scope>
</reference>
<feature type="transmembrane region" description="Helical" evidence="13">
    <location>
        <begin position="106"/>
        <end position="125"/>
    </location>
</feature>
<dbReference type="PROSITE" id="PS01315">
    <property type="entry name" value="CDS"/>
    <property type="match status" value="1"/>
</dbReference>
<dbReference type="GO" id="GO:0004605">
    <property type="term" value="F:phosphatidate cytidylyltransferase activity"/>
    <property type="evidence" value="ECO:0007669"/>
    <property type="project" value="TreeGrafter"/>
</dbReference>
<keyword evidence="11" id="KW-0594">Phospholipid biosynthesis</keyword>
<keyword evidence="9" id="KW-0443">Lipid metabolism</keyword>
<dbReference type="AlphaFoldDB" id="A0A382R1C8"/>
<evidence type="ECO:0000256" key="2">
    <source>
        <dbReference type="ARBA" id="ARBA00010185"/>
    </source>
</evidence>
<organism evidence="14">
    <name type="scientific">marine metagenome</name>
    <dbReference type="NCBI Taxonomy" id="408172"/>
    <lineage>
        <taxon>unclassified sequences</taxon>
        <taxon>metagenomes</taxon>
        <taxon>ecological metagenomes</taxon>
    </lineage>
</organism>
<name>A0A382R1C8_9ZZZZ</name>
<protein>
    <recommendedName>
        <fullName evidence="15">Phosphatidate cytidylyltransferase</fullName>
    </recommendedName>
</protein>
<evidence type="ECO:0000256" key="1">
    <source>
        <dbReference type="ARBA" id="ARBA00004651"/>
    </source>
</evidence>
<keyword evidence="12" id="KW-1208">Phospholipid metabolism</keyword>
<keyword evidence="5" id="KW-0808">Transferase</keyword>
<comment type="subcellular location">
    <subcellularLocation>
        <location evidence="1">Cell membrane</location>
        <topology evidence="1">Multi-pass membrane protein</topology>
    </subcellularLocation>
</comment>
<evidence type="ECO:0000256" key="8">
    <source>
        <dbReference type="ARBA" id="ARBA00022989"/>
    </source>
</evidence>
<keyword evidence="6 13" id="KW-0812">Transmembrane</keyword>
<feature type="transmembrane region" description="Helical" evidence="13">
    <location>
        <begin position="245"/>
        <end position="263"/>
    </location>
</feature>
<evidence type="ECO:0000256" key="13">
    <source>
        <dbReference type="SAM" id="Phobius"/>
    </source>
</evidence>
<proteinExistence type="inferred from homology"/>
<keyword evidence="3" id="KW-1003">Cell membrane</keyword>
<dbReference type="InterPro" id="IPR000374">
    <property type="entry name" value="PC_trans"/>
</dbReference>
<dbReference type="GO" id="GO:0005886">
    <property type="term" value="C:plasma membrane"/>
    <property type="evidence" value="ECO:0007669"/>
    <property type="project" value="UniProtKB-SubCell"/>
</dbReference>
<feature type="transmembrane region" description="Helical" evidence="13">
    <location>
        <begin position="131"/>
        <end position="152"/>
    </location>
</feature>
<gene>
    <name evidence="14" type="ORF">METZ01_LOCUS343816</name>
</gene>
<comment type="similarity">
    <text evidence="2">Belongs to the CDS family.</text>
</comment>
<keyword evidence="7" id="KW-0548">Nucleotidyltransferase</keyword>
<keyword evidence="10 13" id="KW-0472">Membrane</keyword>
<dbReference type="PANTHER" id="PTHR46382:SF1">
    <property type="entry name" value="PHOSPHATIDATE CYTIDYLYLTRANSFERASE"/>
    <property type="match status" value="1"/>
</dbReference>
<evidence type="ECO:0000256" key="6">
    <source>
        <dbReference type="ARBA" id="ARBA00022692"/>
    </source>
</evidence>
<feature type="transmembrane region" description="Helical" evidence="13">
    <location>
        <begin position="173"/>
        <end position="193"/>
    </location>
</feature>
<feature type="transmembrane region" description="Helical" evidence="13">
    <location>
        <begin position="76"/>
        <end position="94"/>
    </location>
</feature>
<dbReference type="Pfam" id="PF01148">
    <property type="entry name" value="CTP_transf_1"/>
    <property type="match status" value="1"/>
</dbReference>
<evidence type="ECO:0000256" key="9">
    <source>
        <dbReference type="ARBA" id="ARBA00023098"/>
    </source>
</evidence>
<sequence length="264" mass="27209">MIRILTSIVLLLILSVAVWLPPEAFVIILAGFLALAWSEYVNLATSAGAPPLHGLGALLPIACAASFAAPDPRTPIVITGVTLLLSAGLGLAGAREQPKLAIRGTVATVGGICWLGVLPGFYVALRYEPRGVALIVLVFAAVSLGDIAAYYGGSLFGRRPLVPTLSPRKTIEGALFGLVGSSIGGFIVVHYWIVDTTWPVGVAIGLLLGTLGQTGDLLESALKRAADTKDSSSILPGHGGVLDRLDALLFGGAALYAAVYFGLL</sequence>
<dbReference type="GO" id="GO:0016024">
    <property type="term" value="P:CDP-diacylglycerol biosynthetic process"/>
    <property type="evidence" value="ECO:0007669"/>
    <property type="project" value="TreeGrafter"/>
</dbReference>
<evidence type="ECO:0000256" key="11">
    <source>
        <dbReference type="ARBA" id="ARBA00023209"/>
    </source>
</evidence>
<evidence type="ECO:0000256" key="7">
    <source>
        <dbReference type="ARBA" id="ARBA00022695"/>
    </source>
</evidence>
<evidence type="ECO:0000256" key="4">
    <source>
        <dbReference type="ARBA" id="ARBA00022516"/>
    </source>
</evidence>
<evidence type="ECO:0000313" key="14">
    <source>
        <dbReference type="EMBL" id="SVC90962.1"/>
    </source>
</evidence>
<keyword evidence="4" id="KW-0444">Lipid biosynthesis</keyword>